<name>A0AAE1AW67_9GAST</name>
<protein>
    <submittedName>
        <fullName evidence="1">Uncharacterized protein</fullName>
    </submittedName>
</protein>
<accession>A0AAE1AW67</accession>
<evidence type="ECO:0000313" key="2">
    <source>
        <dbReference type="Proteomes" id="UP001283361"/>
    </source>
</evidence>
<dbReference type="Proteomes" id="UP001283361">
    <property type="component" value="Unassembled WGS sequence"/>
</dbReference>
<dbReference type="AlphaFoldDB" id="A0AAE1AW67"/>
<gene>
    <name evidence="1" type="ORF">RRG08_054433</name>
</gene>
<reference evidence="1" key="1">
    <citation type="journal article" date="2023" name="G3 (Bethesda)">
        <title>A reference genome for the long-term kleptoplast-retaining sea slug Elysia crispata morphotype clarki.</title>
        <authorList>
            <person name="Eastman K.E."/>
            <person name="Pendleton A.L."/>
            <person name="Shaikh M.A."/>
            <person name="Suttiyut T."/>
            <person name="Ogas R."/>
            <person name="Tomko P."/>
            <person name="Gavelis G."/>
            <person name="Widhalm J.R."/>
            <person name="Wisecaver J.H."/>
        </authorList>
    </citation>
    <scope>NUCLEOTIDE SEQUENCE</scope>
    <source>
        <strain evidence="1">ECLA1</strain>
    </source>
</reference>
<evidence type="ECO:0000313" key="1">
    <source>
        <dbReference type="EMBL" id="KAK3794794.1"/>
    </source>
</evidence>
<dbReference type="EMBL" id="JAWDGP010001092">
    <property type="protein sequence ID" value="KAK3794794.1"/>
    <property type="molecule type" value="Genomic_DNA"/>
</dbReference>
<comment type="caution">
    <text evidence="1">The sequence shown here is derived from an EMBL/GenBank/DDBJ whole genome shotgun (WGS) entry which is preliminary data.</text>
</comment>
<keyword evidence="2" id="KW-1185">Reference proteome</keyword>
<proteinExistence type="predicted"/>
<organism evidence="1 2">
    <name type="scientific">Elysia crispata</name>
    <name type="common">lettuce slug</name>
    <dbReference type="NCBI Taxonomy" id="231223"/>
    <lineage>
        <taxon>Eukaryota</taxon>
        <taxon>Metazoa</taxon>
        <taxon>Spiralia</taxon>
        <taxon>Lophotrochozoa</taxon>
        <taxon>Mollusca</taxon>
        <taxon>Gastropoda</taxon>
        <taxon>Heterobranchia</taxon>
        <taxon>Euthyneura</taxon>
        <taxon>Panpulmonata</taxon>
        <taxon>Sacoglossa</taxon>
        <taxon>Placobranchoidea</taxon>
        <taxon>Plakobranchidae</taxon>
        <taxon>Elysia</taxon>
    </lineage>
</organism>
<sequence>MFPCLDGDIDFHSYNKGNQLAWNAEVETWSYLKTCVSLASTLHFRQLHLLSNTKPMETLLRTNRRQESSTNILEVSSLCAVPTHPRSRQYLPAPVSPAASEQTEAGEITLGICKEANEEGRPTSGNTKD</sequence>